<dbReference type="EMBL" id="JAMZIH010008608">
    <property type="protein sequence ID" value="KAJ1671744.1"/>
    <property type="molecule type" value="Genomic_DNA"/>
</dbReference>
<dbReference type="Proteomes" id="UP001145114">
    <property type="component" value="Unassembled WGS sequence"/>
</dbReference>
<accession>A0ACC1H7I5</accession>
<keyword evidence="2" id="KW-1185">Reference proteome</keyword>
<organism evidence="1 2">
    <name type="scientific">Spiromyces aspiralis</name>
    <dbReference type="NCBI Taxonomy" id="68401"/>
    <lineage>
        <taxon>Eukaryota</taxon>
        <taxon>Fungi</taxon>
        <taxon>Fungi incertae sedis</taxon>
        <taxon>Zoopagomycota</taxon>
        <taxon>Kickxellomycotina</taxon>
        <taxon>Kickxellomycetes</taxon>
        <taxon>Kickxellales</taxon>
        <taxon>Kickxellaceae</taxon>
        <taxon>Spiromyces</taxon>
    </lineage>
</organism>
<feature type="non-terminal residue" evidence="1">
    <location>
        <position position="113"/>
    </location>
</feature>
<comment type="caution">
    <text evidence="1">The sequence shown here is derived from an EMBL/GenBank/DDBJ whole genome shotgun (WGS) entry which is preliminary data.</text>
</comment>
<proteinExistence type="predicted"/>
<keyword evidence="1" id="KW-0812">Transmembrane</keyword>
<name>A0ACC1H7I5_9FUNG</name>
<reference evidence="1" key="1">
    <citation type="submission" date="2022-06" db="EMBL/GenBank/DDBJ databases">
        <title>Phylogenomic reconstructions and comparative analyses of Kickxellomycotina fungi.</title>
        <authorList>
            <person name="Reynolds N.K."/>
            <person name="Stajich J.E."/>
            <person name="Barry K."/>
            <person name="Grigoriev I.V."/>
            <person name="Crous P."/>
            <person name="Smith M.E."/>
        </authorList>
    </citation>
    <scope>NUCLEOTIDE SEQUENCE</scope>
    <source>
        <strain evidence="1">RSA 2271</strain>
    </source>
</reference>
<keyword evidence="1" id="KW-0472">Membrane</keyword>
<gene>
    <name evidence="1" type="primary">YET3</name>
    <name evidence="1" type="ORF">EV182_007466</name>
</gene>
<evidence type="ECO:0000313" key="1">
    <source>
        <dbReference type="EMBL" id="KAJ1671744.1"/>
    </source>
</evidence>
<protein>
    <submittedName>
        <fullName evidence="1">Endoplasmic reticulum transmembrane protein 3</fullName>
    </submittedName>
</protein>
<sequence>MASLQYTFIFLLMVTEVVIFGLLLIPLPVTWRKNMFNVLSKSVMVKKALFYVKIMYSFVFFMFVDAVLKLYKIHQREDTDTILDERMIAQLRMSKFYAQRNFYLTGFTLLLGL</sequence>
<evidence type="ECO:0000313" key="2">
    <source>
        <dbReference type="Proteomes" id="UP001145114"/>
    </source>
</evidence>